<organism evidence="2 3">
    <name type="scientific">Caballeronia concitans</name>
    <dbReference type="NCBI Taxonomy" id="1777133"/>
    <lineage>
        <taxon>Bacteria</taxon>
        <taxon>Pseudomonadati</taxon>
        <taxon>Pseudomonadota</taxon>
        <taxon>Betaproteobacteria</taxon>
        <taxon>Burkholderiales</taxon>
        <taxon>Burkholderiaceae</taxon>
        <taxon>Caballeronia</taxon>
    </lineage>
</organism>
<dbReference type="InterPro" id="IPR000182">
    <property type="entry name" value="GNAT_dom"/>
</dbReference>
<dbReference type="SUPFAM" id="SSF55729">
    <property type="entry name" value="Acyl-CoA N-acyltransferases (Nat)"/>
    <property type="match status" value="1"/>
</dbReference>
<dbReference type="PANTHER" id="PTHR43451:SF1">
    <property type="entry name" value="ACETYLTRANSFERASE"/>
    <property type="match status" value="1"/>
</dbReference>
<dbReference type="PANTHER" id="PTHR43451">
    <property type="entry name" value="ACETYLTRANSFERASE (GNAT) FAMILY PROTEIN"/>
    <property type="match status" value="1"/>
</dbReference>
<dbReference type="InterPro" id="IPR016181">
    <property type="entry name" value="Acyl_CoA_acyltransferase"/>
</dbReference>
<evidence type="ECO:0000313" key="3">
    <source>
        <dbReference type="Proteomes" id="UP000198263"/>
    </source>
</evidence>
<name>A0A658QVF6_9BURK</name>
<evidence type="ECO:0000259" key="1">
    <source>
        <dbReference type="PROSITE" id="PS51186"/>
    </source>
</evidence>
<dbReference type="Proteomes" id="UP000198263">
    <property type="component" value="Unassembled WGS sequence"/>
</dbReference>
<sequence length="161" mass="18255">MVKYMPEFPLIEIRPYRASDLDGVIELFLRAVRETASADYNQKQIDVWAQADPDEWALARASRPTWVAFTDGQLAGFADLEHTGLIDMMFVHPEHQRKGVATALLARIEAEADEAGIQVLHTYASATAQPFFEYCGFKMLLARAVTVRGQRFVQFVMEKML</sequence>
<dbReference type="EMBL" id="FCNV02000003">
    <property type="protein sequence ID" value="SAL26274.1"/>
    <property type="molecule type" value="Genomic_DNA"/>
</dbReference>
<dbReference type="PROSITE" id="PS51186">
    <property type="entry name" value="GNAT"/>
    <property type="match status" value="1"/>
</dbReference>
<feature type="domain" description="N-acetyltransferase" evidence="1">
    <location>
        <begin position="11"/>
        <end position="161"/>
    </location>
</feature>
<keyword evidence="2" id="KW-0808">Transferase</keyword>
<reference evidence="2 3" key="1">
    <citation type="submission" date="2016-01" db="EMBL/GenBank/DDBJ databases">
        <authorList>
            <person name="Peeters C."/>
        </authorList>
    </citation>
    <scope>NUCLEOTIDE SEQUENCE [LARGE SCALE GENOMIC DNA]</scope>
    <source>
        <strain evidence="2">LMG 29315</strain>
    </source>
</reference>
<dbReference type="GO" id="GO:0016747">
    <property type="term" value="F:acyltransferase activity, transferring groups other than amino-acyl groups"/>
    <property type="evidence" value="ECO:0007669"/>
    <property type="project" value="InterPro"/>
</dbReference>
<evidence type="ECO:0000313" key="2">
    <source>
        <dbReference type="EMBL" id="SAL26274.1"/>
    </source>
</evidence>
<dbReference type="CDD" id="cd04301">
    <property type="entry name" value="NAT_SF"/>
    <property type="match status" value="1"/>
</dbReference>
<gene>
    <name evidence="2" type="ORF">AWB72_02012</name>
</gene>
<keyword evidence="3" id="KW-1185">Reference proteome</keyword>
<accession>A0A658QVF6</accession>
<dbReference type="Gene3D" id="3.40.630.30">
    <property type="match status" value="1"/>
</dbReference>
<comment type="caution">
    <text evidence="2">The sequence shown here is derived from an EMBL/GenBank/DDBJ whole genome shotgun (WGS) entry which is preliminary data.</text>
</comment>
<proteinExistence type="predicted"/>
<protein>
    <submittedName>
        <fullName evidence="2">Acetyltransferase</fullName>
    </submittedName>
</protein>
<dbReference type="Pfam" id="PF13673">
    <property type="entry name" value="Acetyltransf_10"/>
    <property type="match status" value="1"/>
</dbReference>
<dbReference type="InterPro" id="IPR052564">
    <property type="entry name" value="N-acetyltrans/Recomb-assoc"/>
</dbReference>
<dbReference type="AlphaFoldDB" id="A0A658QVF6"/>